<dbReference type="Pfam" id="PF07005">
    <property type="entry name" value="SBD_N"/>
    <property type="match status" value="1"/>
</dbReference>
<comment type="similarity">
    <text evidence="1">Belongs to the four-carbon acid sugar kinase family.</text>
</comment>
<dbReference type="Gene3D" id="3.40.50.10840">
    <property type="entry name" value="Putative sugar-binding, N-terminal domain"/>
    <property type="match status" value="1"/>
</dbReference>
<keyword evidence="10" id="KW-1185">Reference proteome</keyword>
<dbReference type="InterPro" id="IPR031475">
    <property type="entry name" value="NBD_C"/>
</dbReference>
<dbReference type="InterPro" id="IPR042213">
    <property type="entry name" value="NBD_C_sf"/>
</dbReference>
<keyword evidence="5" id="KW-0067">ATP-binding</keyword>
<name>A0ABY3SP62_9BACL</name>
<feature type="domain" description="Four-carbon acid sugar kinase nucleotide binding" evidence="8">
    <location>
        <begin position="259"/>
        <end position="428"/>
    </location>
</feature>
<dbReference type="Proteomes" id="UP001649230">
    <property type="component" value="Chromosome"/>
</dbReference>
<sequence length="442" mass="48184">MKVAVIADDFTGAGDAGVQFAKHGMHVSVLFQLTAGLDKLTGRDVLVLDTDSRSLDAKSAYIRTAMASLKAQAFGADVVLKKIDSTLRGNIGAELDALYDTIRPDFIIIAPAYPEMGRLVRQGMLYVNGIPLQDTEFARDPKTPVIEPYIPDLLRKQTKRSVEIIPSAIMEEGKGALVSFLQNGESRGVRYLVADSAEDSDLKRLVAFMVETDYTVVWAGSAGLADHLSSHLCGHFSVDLPISRPSETLVPEKIAEPILTVVGSVSSRSRCQLDILLQLPHIQGVKAESYRLLTGHPDREREIMNAVEQADLALRQNVHTVLYSSGEDEDIRIAQEVGSEYELNDQQVSDEIACALGEVVSRLIKRVRIGGIVLTGGDTARHIGNSLRIHEFRLYDEVERGIPAGLIVMDQPLPAVTKAGGFGSDHALVKALELLHRGMGMR</sequence>
<evidence type="ECO:0000256" key="2">
    <source>
        <dbReference type="ARBA" id="ARBA00022679"/>
    </source>
</evidence>
<keyword evidence="6" id="KW-0119">Carbohydrate metabolism</keyword>
<organism evidence="9 10">
    <name type="scientific">Paenibacillus hexagrammi</name>
    <dbReference type="NCBI Taxonomy" id="2908839"/>
    <lineage>
        <taxon>Bacteria</taxon>
        <taxon>Bacillati</taxon>
        <taxon>Bacillota</taxon>
        <taxon>Bacilli</taxon>
        <taxon>Bacillales</taxon>
        <taxon>Paenibacillaceae</taxon>
        <taxon>Paenibacillus</taxon>
    </lineage>
</organism>
<dbReference type="RefSeq" id="WP_235122188.1">
    <property type="nucleotide sequence ID" value="NZ_CP090978.1"/>
</dbReference>
<evidence type="ECO:0000313" key="10">
    <source>
        <dbReference type="Proteomes" id="UP001649230"/>
    </source>
</evidence>
<keyword evidence="4 9" id="KW-0418">Kinase</keyword>
<dbReference type="Pfam" id="PF17042">
    <property type="entry name" value="NBD_C"/>
    <property type="match status" value="1"/>
</dbReference>
<keyword evidence="2" id="KW-0808">Transferase</keyword>
<evidence type="ECO:0000256" key="6">
    <source>
        <dbReference type="ARBA" id="ARBA00023277"/>
    </source>
</evidence>
<accession>A0ABY3SP62</accession>
<dbReference type="SUPFAM" id="SSF142764">
    <property type="entry name" value="YgbK-like"/>
    <property type="match status" value="1"/>
</dbReference>
<feature type="domain" description="Four-carbon acid sugar kinase N-terminal" evidence="7">
    <location>
        <begin position="4"/>
        <end position="228"/>
    </location>
</feature>
<evidence type="ECO:0000256" key="4">
    <source>
        <dbReference type="ARBA" id="ARBA00022777"/>
    </source>
</evidence>
<dbReference type="InterPro" id="IPR010737">
    <property type="entry name" value="4-carb_acid_sugar_kinase_N"/>
</dbReference>
<dbReference type="InterPro" id="IPR037051">
    <property type="entry name" value="4-carb_acid_sugar_kinase_N_sf"/>
</dbReference>
<dbReference type="GO" id="GO:0016301">
    <property type="term" value="F:kinase activity"/>
    <property type="evidence" value="ECO:0007669"/>
    <property type="project" value="UniProtKB-KW"/>
</dbReference>
<keyword evidence="3" id="KW-0547">Nucleotide-binding</keyword>
<reference evidence="9 10" key="1">
    <citation type="journal article" date="2024" name="Int. J. Syst. Evol. Microbiol.">
        <title>Paenibacillus hexagrammi sp. nov., a novel bacterium isolated from the gut content of Hexagrammos agrammus.</title>
        <authorList>
            <person name="Jung H.K."/>
            <person name="Kim D.G."/>
            <person name="Zin H."/>
            <person name="Park J."/>
            <person name="Jung H."/>
            <person name="Kim Y.O."/>
            <person name="Kong H.J."/>
            <person name="Kim J.W."/>
            <person name="Kim Y.S."/>
        </authorList>
    </citation>
    <scope>NUCLEOTIDE SEQUENCE [LARGE SCALE GENOMIC DNA]</scope>
    <source>
        <strain evidence="9 10">YPD9-1</strain>
    </source>
</reference>
<protein>
    <submittedName>
        <fullName evidence="9">Four-carbon acid sugar kinase family protein</fullName>
    </submittedName>
</protein>
<gene>
    <name evidence="9" type="ORF">L0M14_11365</name>
</gene>
<evidence type="ECO:0000313" key="9">
    <source>
        <dbReference type="EMBL" id="UJF35627.1"/>
    </source>
</evidence>
<dbReference type="EMBL" id="CP090978">
    <property type="protein sequence ID" value="UJF35627.1"/>
    <property type="molecule type" value="Genomic_DNA"/>
</dbReference>
<evidence type="ECO:0000259" key="8">
    <source>
        <dbReference type="Pfam" id="PF17042"/>
    </source>
</evidence>
<evidence type="ECO:0000259" key="7">
    <source>
        <dbReference type="Pfam" id="PF07005"/>
    </source>
</evidence>
<proteinExistence type="inferred from homology"/>
<evidence type="ECO:0000256" key="5">
    <source>
        <dbReference type="ARBA" id="ARBA00022840"/>
    </source>
</evidence>
<evidence type="ECO:0000256" key="1">
    <source>
        <dbReference type="ARBA" id="ARBA00005715"/>
    </source>
</evidence>
<dbReference type="Gene3D" id="3.40.980.20">
    <property type="entry name" value="Four-carbon acid sugar kinase, nucleotide binding domain"/>
    <property type="match status" value="1"/>
</dbReference>
<evidence type="ECO:0000256" key="3">
    <source>
        <dbReference type="ARBA" id="ARBA00022741"/>
    </source>
</evidence>